<dbReference type="Gene3D" id="3.40.50.300">
    <property type="entry name" value="P-loop containing nucleotide triphosphate hydrolases"/>
    <property type="match status" value="1"/>
</dbReference>
<organism evidence="3 4">
    <name type="scientific">Microbacterium maritypicum</name>
    <name type="common">Microbacterium liquefaciens</name>
    <dbReference type="NCBI Taxonomy" id="33918"/>
    <lineage>
        <taxon>Bacteria</taxon>
        <taxon>Bacillati</taxon>
        <taxon>Actinomycetota</taxon>
        <taxon>Actinomycetes</taxon>
        <taxon>Micrococcales</taxon>
        <taxon>Microbacteriaceae</taxon>
        <taxon>Microbacterium</taxon>
    </lineage>
</organism>
<evidence type="ECO:0000259" key="2">
    <source>
        <dbReference type="SMART" id="SM00382"/>
    </source>
</evidence>
<evidence type="ECO:0000313" key="3">
    <source>
        <dbReference type="EMBL" id="GEC74558.1"/>
    </source>
</evidence>
<dbReference type="Gene3D" id="1.25.40.10">
    <property type="entry name" value="Tetratricopeptide repeat domain"/>
    <property type="match status" value="2"/>
</dbReference>
<dbReference type="AlphaFoldDB" id="A0A4Y4B256"/>
<dbReference type="SMART" id="SM00028">
    <property type="entry name" value="TPR"/>
    <property type="match status" value="2"/>
</dbReference>
<dbReference type="EMBL" id="BJNQ01000003">
    <property type="protein sequence ID" value="GEC74558.1"/>
    <property type="molecule type" value="Genomic_DNA"/>
</dbReference>
<accession>A0A4Y4B256</accession>
<keyword evidence="1" id="KW-0802">TPR repeat</keyword>
<dbReference type="InterPro" id="IPR027417">
    <property type="entry name" value="P-loop_NTPase"/>
</dbReference>
<protein>
    <recommendedName>
        <fullName evidence="2">AAA+ ATPase domain-containing protein</fullName>
    </recommendedName>
</protein>
<comment type="caution">
    <text evidence="3">The sequence shown here is derived from an EMBL/GenBank/DDBJ whole genome shotgun (WGS) entry which is preliminary data.</text>
</comment>
<dbReference type="InterPro" id="IPR011990">
    <property type="entry name" value="TPR-like_helical_dom_sf"/>
</dbReference>
<proteinExistence type="predicted"/>
<evidence type="ECO:0000256" key="1">
    <source>
        <dbReference type="PROSITE-ProRule" id="PRU00339"/>
    </source>
</evidence>
<feature type="domain" description="AAA+ ATPase" evidence="2">
    <location>
        <begin position="121"/>
        <end position="250"/>
    </location>
</feature>
<dbReference type="SUPFAM" id="SSF48452">
    <property type="entry name" value="TPR-like"/>
    <property type="match status" value="1"/>
</dbReference>
<gene>
    <name evidence="3" type="ORF">MLI01_07030</name>
</gene>
<name>A0A4Y4B256_MICMQ</name>
<dbReference type="InterPro" id="IPR003593">
    <property type="entry name" value="AAA+_ATPase"/>
</dbReference>
<dbReference type="SUPFAM" id="SSF52540">
    <property type="entry name" value="P-loop containing nucleoside triphosphate hydrolases"/>
    <property type="match status" value="1"/>
</dbReference>
<feature type="repeat" description="TPR" evidence="1">
    <location>
        <begin position="533"/>
        <end position="566"/>
    </location>
</feature>
<dbReference type="RefSeq" id="WP_141385956.1">
    <property type="nucleotide sequence ID" value="NZ_BJNQ01000003.1"/>
</dbReference>
<dbReference type="SMART" id="SM00382">
    <property type="entry name" value="AAA"/>
    <property type="match status" value="1"/>
</dbReference>
<reference evidence="3 4" key="1">
    <citation type="submission" date="2019-06" db="EMBL/GenBank/DDBJ databases">
        <title>Whole genome shotgun sequence of Microbacterium liquefaciens NBRC 15037.</title>
        <authorList>
            <person name="Hosoyama A."/>
            <person name="Uohara A."/>
            <person name="Ohji S."/>
            <person name="Ichikawa N."/>
        </authorList>
    </citation>
    <scope>NUCLEOTIDE SEQUENCE [LARGE SCALE GENOMIC DNA]</scope>
    <source>
        <strain evidence="3 4">NBRC 15037</strain>
    </source>
</reference>
<dbReference type="PRINTS" id="PR00364">
    <property type="entry name" value="DISEASERSIST"/>
</dbReference>
<dbReference type="InterPro" id="IPR019734">
    <property type="entry name" value="TPR_rpt"/>
</dbReference>
<sequence>MPAPSTLDELCLGLGRMRANAGSPSYAEIARRIGSLRDGAEPPKVTVYDCFRPGRRRVDDRLVGDIVRVLGGGRTVAARWRETARALNGQRSGVHVEVTLGPRDATGADVGREALLAAVPAADVLILTGLPGAGKTTLASALAGSSPVLTVHLRESEPDRPHADPIDILRRMLGALGVRSLPYELPRLRERLEAAARDILVIIEDAGDAGRLAALLVPGVRFIVTARVDLADLEQRLPSSDLHVARVVVPPMSSGEACRLLARLLPVEEGTSAKGAEAALRADALRRIVAVGGGLPLDLVMLAGIVREHEGWSFQDLASRFEHEPRDARIRPVLEAATRSLSPAEADLLADAALLDRDIEEGVLIAAAGPSAARDLRRLHARHLVELREGRVRMHDTVFAFAAERSRSLRPSSVRRRFVDRSASEVLSRIGEDPDFAAREVSTVLAVATAAREHGLDSAVEQVAIAAHPALSRWSLWSESLQLHDLAARGEGLDLVPDIALGVAHCAEKLGRLDEALITLQRVRRIAAGSALARTWNQIGNIQRWMSHLDEALESYERAVAHARDARDRVVEGRAAGNHADTLRILARYPEALEGYALALSMARAEGDDLNVAVVRGNRPLLLLAIGRLDDAESELHELLDASGGESLPFVRRTLALVAEARGDDRQASDLSAVAMQSLRTAREFATSADLELLDARIAGRAGDVVRARTAAERILREAERAGSPLIATEAANSLAEILVSAATRGAEDADDLLREAERHAQEARSIAEATGDRAEVARSDAILASVAQSRGDQSTVLVRAQASAQVYAEIGHRLQTA</sequence>
<dbReference type="Proteomes" id="UP000317410">
    <property type="component" value="Unassembled WGS sequence"/>
</dbReference>
<evidence type="ECO:0000313" key="4">
    <source>
        <dbReference type="Proteomes" id="UP000317410"/>
    </source>
</evidence>
<dbReference type="PROSITE" id="PS50005">
    <property type="entry name" value="TPR"/>
    <property type="match status" value="1"/>
</dbReference>